<dbReference type="AlphaFoldDB" id="A0A9P6EG21"/>
<accession>A0A9P6EG21</accession>
<evidence type="ECO:0008006" key="3">
    <source>
        <dbReference type="Google" id="ProtNLM"/>
    </source>
</evidence>
<dbReference type="Gene3D" id="3.80.10.10">
    <property type="entry name" value="Ribonuclease Inhibitor"/>
    <property type="match status" value="1"/>
</dbReference>
<keyword evidence="2" id="KW-1185">Reference proteome</keyword>
<dbReference type="OrthoDB" id="3365698at2759"/>
<evidence type="ECO:0000313" key="1">
    <source>
        <dbReference type="EMBL" id="KAF9528237.1"/>
    </source>
</evidence>
<name>A0A9P6EG21_9AGAR</name>
<dbReference type="SUPFAM" id="SSF52047">
    <property type="entry name" value="RNI-like"/>
    <property type="match status" value="1"/>
</dbReference>
<gene>
    <name evidence="1" type="ORF">CPB83DRAFT_854685</name>
</gene>
<evidence type="ECO:0000313" key="2">
    <source>
        <dbReference type="Proteomes" id="UP000807306"/>
    </source>
</evidence>
<comment type="caution">
    <text evidence="1">The sequence shown here is derived from an EMBL/GenBank/DDBJ whole genome shotgun (WGS) entry which is preliminary data.</text>
</comment>
<reference evidence="1" key="1">
    <citation type="submission" date="2020-11" db="EMBL/GenBank/DDBJ databases">
        <authorList>
            <consortium name="DOE Joint Genome Institute"/>
            <person name="Ahrendt S."/>
            <person name="Riley R."/>
            <person name="Andreopoulos W."/>
            <person name="Labutti K."/>
            <person name="Pangilinan J."/>
            <person name="Ruiz-Duenas F.J."/>
            <person name="Barrasa J.M."/>
            <person name="Sanchez-Garcia M."/>
            <person name="Camarero S."/>
            <person name="Miyauchi S."/>
            <person name="Serrano A."/>
            <person name="Linde D."/>
            <person name="Babiker R."/>
            <person name="Drula E."/>
            <person name="Ayuso-Fernandez I."/>
            <person name="Pacheco R."/>
            <person name="Padilla G."/>
            <person name="Ferreira P."/>
            <person name="Barriuso J."/>
            <person name="Kellner H."/>
            <person name="Castanera R."/>
            <person name="Alfaro M."/>
            <person name="Ramirez L."/>
            <person name="Pisabarro A.G."/>
            <person name="Kuo A."/>
            <person name="Tritt A."/>
            <person name="Lipzen A."/>
            <person name="He G."/>
            <person name="Yan M."/>
            <person name="Ng V."/>
            <person name="Cullen D."/>
            <person name="Martin F."/>
            <person name="Rosso M.-N."/>
            <person name="Henrissat B."/>
            <person name="Hibbett D."/>
            <person name="Martinez A.T."/>
            <person name="Grigoriev I.V."/>
        </authorList>
    </citation>
    <scope>NUCLEOTIDE SEQUENCE</scope>
    <source>
        <strain evidence="1">CBS 506.95</strain>
    </source>
</reference>
<dbReference type="Proteomes" id="UP000807306">
    <property type="component" value="Unassembled WGS sequence"/>
</dbReference>
<dbReference type="EMBL" id="MU157854">
    <property type="protein sequence ID" value="KAF9528237.1"/>
    <property type="molecule type" value="Genomic_DNA"/>
</dbReference>
<protein>
    <recommendedName>
        <fullName evidence="3">F-box domain-containing protein</fullName>
    </recommendedName>
</protein>
<dbReference type="InterPro" id="IPR032675">
    <property type="entry name" value="LRR_dom_sf"/>
</dbReference>
<sequence length="536" mass="60716">MASGKYHKALKNEASTSSLVQEELLKQNVSTYPRPFPLDSPHKAPLARQIRIQKFEQDALRDRIRRIDSRIALNQMTRAKLGSPVSPLIALADEVIRAVFVFICYDAKAASHSPIFLSHIFRHWRTIALDCPDIWSVIRVKGLHSAQLLQLYLGRSRHRPLQGSIDLVTESSTNMAKLTLIILRSSVARFRHLYIKFPDNGFVQSLLEPLRSLKSSRLQTLEIYSDDIKDPSEEKSASFDSRCLHPKSLLIDTLAMLVFCPNIATLVHLQIEGGSTCAMLSYPDLFGILSRSGQNLTCLSIGSEILEQFSSLQSEMVGLVAQYSSGIQLPNLTHLRCADSTFTPIIPWFMTAPKLEVLILKEIPVAKISVPSMSIISPALHTLALINCPTNSKSHGIVRFAEDTENIQHLYILHSSLDKSAFDEMLYQLPEQALWPRLRTLTVDLTKFREYPRQVNSLETLLEMRLRTQRASRPILRVFDQDVELWQTANSASWEEIESITGVEVFTEERRSCAIPWPPRDDRVFISPTSEAEFQI</sequence>
<organism evidence="1 2">
    <name type="scientific">Crepidotus variabilis</name>
    <dbReference type="NCBI Taxonomy" id="179855"/>
    <lineage>
        <taxon>Eukaryota</taxon>
        <taxon>Fungi</taxon>
        <taxon>Dikarya</taxon>
        <taxon>Basidiomycota</taxon>
        <taxon>Agaricomycotina</taxon>
        <taxon>Agaricomycetes</taxon>
        <taxon>Agaricomycetidae</taxon>
        <taxon>Agaricales</taxon>
        <taxon>Agaricineae</taxon>
        <taxon>Crepidotaceae</taxon>
        <taxon>Crepidotus</taxon>
    </lineage>
</organism>
<proteinExistence type="predicted"/>